<dbReference type="PANTHER" id="PTHR43464">
    <property type="entry name" value="METHYLTRANSFERASE"/>
    <property type="match status" value="1"/>
</dbReference>
<dbReference type="EMBL" id="AWWI01000079">
    <property type="protein sequence ID" value="PIL19851.1"/>
    <property type="molecule type" value="Genomic_DNA"/>
</dbReference>
<protein>
    <recommendedName>
        <fullName evidence="5">Methyltransferase type 11 domain-containing protein</fullName>
    </recommendedName>
</protein>
<accession>A0A2G8REN0</accession>
<dbReference type="Pfam" id="PF08241">
    <property type="entry name" value="Methyltransf_11"/>
    <property type="match status" value="1"/>
</dbReference>
<sequence>MSAAPRNDLKIYDDVAARWWSDDIRWVRTLRNMVPGRMKWFDQQTDWPGRSVLDLGCAGGFMAEALARRGASVTGIDPATDAIAAARSHAASEGLSIRYDTGVGEDLPYPGACFDRVVCVDVLEHVQDLAQVLAEVTRVLKPGGLFLFDTINRNPLARLATITLAEDVLRLLPRGTHDPALFITPAELRAALLTAGLTPGPTTGLGPRGLNRRGDLTFGPLPLRTVIYMGTARKAAKPPPTAPGSGL</sequence>
<feature type="domain" description="Methyltransferase type 11" evidence="5">
    <location>
        <begin position="53"/>
        <end position="148"/>
    </location>
</feature>
<evidence type="ECO:0000256" key="1">
    <source>
        <dbReference type="ARBA" id="ARBA00022603"/>
    </source>
</evidence>
<dbReference type="OrthoDB" id="9801538at2"/>
<evidence type="ECO:0000259" key="5">
    <source>
        <dbReference type="Pfam" id="PF08241"/>
    </source>
</evidence>
<dbReference type="Gene3D" id="3.40.50.150">
    <property type="entry name" value="Vaccinia Virus protein VP39"/>
    <property type="match status" value="1"/>
</dbReference>
<keyword evidence="3" id="KW-0831">Ubiquinone biosynthesis</keyword>
<keyword evidence="4" id="KW-0949">S-adenosyl-L-methionine</keyword>
<evidence type="ECO:0000313" key="6">
    <source>
        <dbReference type="EMBL" id="PIL19851.1"/>
    </source>
</evidence>
<evidence type="ECO:0000313" key="7">
    <source>
        <dbReference type="Proteomes" id="UP000231259"/>
    </source>
</evidence>
<dbReference type="CDD" id="cd02440">
    <property type="entry name" value="AdoMet_MTases"/>
    <property type="match status" value="1"/>
</dbReference>
<evidence type="ECO:0000256" key="2">
    <source>
        <dbReference type="ARBA" id="ARBA00022679"/>
    </source>
</evidence>
<dbReference type="GO" id="GO:0061542">
    <property type="term" value="F:3-demethylubiquinol 3-O-methyltransferase activity"/>
    <property type="evidence" value="ECO:0007669"/>
    <property type="project" value="InterPro"/>
</dbReference>
<dbReference type="GO" id="GO:0032259">
    <property type="term" value="P:methylation"/>
    <property type="evidence" value="ECO:0007669"/>
    <property type="project" value="UniProtKB-KW"/>
</dbReference>
<dbReference type="InterPro" id="IPR013216">
    <property type="entry name" value="Methyltransf_11"/>
</dbReference>
<dbReference type="GO" id="GO:0010420">
    <property type="term" value="F:polyprenyldihydroxybenzoate methyltransferase activity"/>
    <property type="evidence" value="ECO:0007669"/>
    <property type="project" value="InterPro"/>
</dbReference>
<dbReference type="InterPro" id="IPR029063">
    <property type="entry name" value="SAM-dependent_MTases_sf"/>
</dbReference>
<dbReference type="AlphaFoldDB" id="A0A2G8REN0"/>
<dbReference type="SUPFAM" id="SSF53335">
    <property type="entry name" value="S-adenosyl-L-methionine-dependent methyltransferases"/>
    <property type="match status" value="1"/>
</dbReference>
<name>A0A2G8REN0_9RHOB</name>
<gene>
    <name evidence="6" type="ORF">P775_12295</name>
</gene>
<keyword evidence="2" id="KW-0808">Transferase</keyword>
<dbReference type="Proteomes" id="UP000231259">
    <property type="component" value="Unassembled WGS sequence"/>
</dbReference>
<dbReference type="PANTHER" id="PTHR43464:SF19">
    <property type="entry name" value="UBIQUINONE BIOSYNTHESIS O-METHYLTRANSFERASE, MITOCHONDRIAL"/>
    <property type="match status" value="1"/>
</dbReference>
<keyword evidence="1" id="KW-0489">Methyltransferase</keyword>
<organism evidence="6 7">
    <name type="scientific">Puniceibacterium antarcticum</name>
    <dbReference type="NCBI Taxonomy" id="1206336"/>
    <lineage>
        <taxon>Bacteria</taxon>
        <taxon>Pseudomonadati</taxon>
        <taxon>Pseudomonadota</taxon>
        <taxon>Alphaproteobacteria</taxon>
        <taxon>Rhodobacterales</taxon>
        <taxon>Paracoccaceae</taxon>
        <taxon>Puniceibacterium</taxon>
    </lineage>
</organism>
<dbReference type="InterPro" id="IPR010233">
    <property type="entry name" value="UbiG_MeTrfase"/>
</dbReference>
<evidence type="ECO:0000256" key="3">
    <source>
        <dbReference type="ARBA" id="ARBA00022688"/>
    </source>
</evidence>
<comment type="caution">
    <text evidence="6">The sequence shown here is derived from an EMBL/GenBank/DDBJ whole genome shotgun (WGS) entry which is preliminary data.</text>
</comment>
<reference evidence="6 7" key="1">
    <citation type="submission" date="2013-09" db="EMBL/GenBank/DDBJ databases">
        <title>Genome sequencing of Phaeobacter antarcticus sp. nov. SM1211.</title>
        <authorList>
            <person name="Zhang X.-Y."/>
            <person name="Liu C."/>
            <person name="Chen X.-L."/>
            <person name="Xie B.-B."/>
            <person name="Qin Q.-L."/>
            <person name="Rong J.-C."/>
            <person name="Zhang Y.-Z."/>
        </authorList>
    </citation>
    <scope>NUCLEOTIDE SEQUENCE [LARGE SCALE GENOMIC DNA]</scope>
    <source>
        <strain evidence="6 7">SM1211</strain>
    </source>
</reference>
<evidence type="ECO:0000256" key="4">
    <source>
        <dbReference type="ARBA" id="ARBA00022691"/>
    </source>
</evidence>
<dbReference type="NCBIfam" id="TIGR01983">
    <property type="entry name" value="UbiG"/>
    <property type="match status" value="1"/>
</dbReference>
<dbReference type="RefSeq" id="WP_099911171.1">
    <property type="nucleotide sequence ID" value="NZ_AWWI01000079.1"/>
</dbReference>
<keyword evidence="7" id="KW-1185">Reference proteome</keyword>
<proteinExistence type="predicted"/>